<accession>A0A1F7UUS3</accession>
<protein>
    <recommendedName>
        <fullName evidence="3">DUF3006 domain-containing protein</fullName>
    </recommendedName>
</protein>
<dbReference type="STRING" id="1802401.A3B21_04785"/>
<dbReference type="EMBL" id="MGEJ01000001">
    <property type="protein sequence ID" value="OGL82005.1"/>
    <property type="molecule type" value="Genomic_DNA"/>
</dbReference>
<dbReference type="Pfam" id="PF11213">
    <property type="entry name" value="DUF3006"/>
    <property type="match status" value="1"/>
</dbReference>
<organism evidence="1 2">
    <name type="scientific">Candidatus Uhrbacteria bacterium RIFCSPLOWO2_01_FULL_47_24</name>
    <dbReference type="NCBI Taxonomy" id="1802401"/>
    <lineage>
        <taxon>Bacteria</taxon>
        <taxon>Candidatus Uhriibacteriota</taxon>
    </lineage>
</organism>
<dbReference type="AlphaFoldDB" id="A0A1F7UUS3"/>
<name>A0A1F7UUS3_9BACT</name>
<proteinExistence type="predicted"/>
<evidence type="ECO:0008006" key="3">
    <source>
        <dbReference type="Google" id="ProtNLM"/>
    </source>
</evidence>
<dbReference type="Proteomes" id="UP000176897">
    <property type="component" value="Unassembled WGS sequence"/>
</dbReference>
<gene>
    <name evidence="1" type="ORF">A3B21_04785</name>
</gene>
<dbReference type="Gene3D" id="6.20.120.50">
    <property type="match status" value="1"/>
</dbReference>
<dbReference type="InterPro" id="IPR021377">
    <property type="entry name" value="DUF3006"/>
</dbReference>
<evidence type="ECO:0000313" key="2">
    <source>
        <dbReference type="Proteomes" id="UP000176897"/>
    </source>
</evidence>
<sequence>MKAILDRFEGSSAILRIEGGQELVMPKEELPKEAKEGAALFLMISQSASEEEAREKLAKSILNEILNTEV</sequence>
<evidence type="ECO:0000313" key="1">
    <source>
        <dbReference type="EMBL" id="OGL82005.1"/>
    </source>
</evidence>
<comment type="caution">
    <text evidence="1">The sequence shown here is derived from an EMBL/GenBank/DDBJ whole genome shotgun (WGS) entry which is preliminary data.</text>
</comment>
<reference evidence="1 2" key="1">
    <citation type="journal article" date="2016" name="Nat. Commun.">
        <title>Thousands of microbial genomes shed light on interconnected biogeochemical processes in an aquifer system.</title>
        <authorList>
            <person name="Anantharaman K."/>
            <person name="Brown C.T."/>
            <person name="Hug L.A."/>
            <person name="Sharon I."/>
            <person name="Castelle C.J."/>
            <person name="Probst A.J."/>
            <person name="Thomas B.C."/>
            <person name="Singh A."/>
            <person name="Wilkins M.J."/>
            <person name="Karaoz U."/>
            <person name="Brodie E.L."/>
            <person name="Williams K.H."/>
            <person name="Hubbard S.S."/>
            <person name="Banfield J.F."/>
        </authorList>
    </citation>
    <scope>NUCLEOTIDE SEQUENCE [LARGE SCALE GENOMIC DNA]</scope>
</reference>